<gene>
    <name evidence="1" type="ORF">TNCV_4292951</name>
</gene>
<dbReference type="EMBL" id="BMAU01021177">
    <property type="protein sequence ID" value="GFX94250.1"/>
    <property type="molecule type" value="Genomic_DNA"/>
</dbReference>
<comment type="caution">
    <text evidence="1">The sequence shown here is derived from an EMBL/GenBank/DDBJ whole genome shotgun (WGS) entry which is preliminary data.</text>
</comment>
<sequence length="76" mass="8650">MSSRPSPIEDSPCRVSQRLPVGIVWKFEEVGAPRHLTVAQNYEKEQAQFQLIIVRECLNESETTTVKRESLGGYQT</sequence>
<reference evidence="1" key="1">
    <citation type="submission" date="2020-08" db="EMBL/GenBank/DDBJ databases">
        <title>Multicomponent nature underlies the extraordinary mechanical properties of spider dragline silk.</title>
        <authorList>
            <person name="Kono N."/>
            <person name="Nakamura H."/>
            <person name="Mori M."/>
            <person name="Yoshida Y."/>
            <person name="Ohtoshi R."/>
            <person name="Malay A.D."/>
            <person name="Moran D.A.P."/>
            <person name="Tomita M."/>
            <person name="Numata K."/>
            <person name="Arakawa K."/>
        </authorList>
    </citation>
    <scope>NUCLEOTIDE SEQUENCE</scope>
</reference>
<protein>
    <submittedName>
        <fullName evidence="1">Uncharacterized protein</fullName>
    </submittedName>
</protein>
<keyword evidence="2" id="KW-1185">Reference proteome</keyword>
<dbReference type="Proteomes" id="UP000887159">
    <property type="component" value="Unassembled WGS sequence"/>
</dbReference>
<accession>A0A8X6RGL7</accession>
<name>A0A8X6RGL7_TRICX</name>
<dbReference type="AlphaFoldDB" id="A0A8X6RGL7"/>
<organism evidence="1 2">
    <name type="scientific">Trichonephila clavipes</name>
    <name type="common">Golden silk orbweaver</name>
    <name type="synonym">Nephila clavipes</name>
    <dbReference type="NCBI Taxonomy" id="2585209"/>
    <lineage>
        <taxon>Eukaryota</taxon>
        <taxon>Metazoa</taxon>
        <taxon>Ecdysozoa</taxon>
        <taxon>Arthropoda</taxon>
        <taxon>Chelicerata</taxon>
        <taxon>Arachnida</taxon>
        <taxon>Araneae</taxon>
        <taxon>Araneomorphae</taxon>
        <taxon>Entelegynae</taxon>
        <taxon>Araneoidea</taxon>
        <taxon>Nephilidae</taxon>
        <taxon>Trichonephila</taxon>
    </lineage>
</organism>
<evidence type="ECO:0000313" key="2">
    <source>
        <dbReference type="Proteomes" id="UP000887159"/>
    </source>
</evidence>
<evidence type="ECO:0000313" key="1">
    <source>
        <dbReference type="EMBL" id="GFX94250.1"/>
    </source>
</evidence>
<proteinExistence type="predicted"/>